<keyword evidence="6" id="KW-1185">Reference proteome</keyword>
<keyword evidence="3" id="KW-0804">Transcription</keyword>
<gene>
    <name evidence="5" type="ORF">JFY56_01270</name>
</gene>
<reference evidence="5 6" key="1">
    <citation type="submission" date="2020-12" db="EMBL/GenBank/DDBJ databases">
        <title>Pseudomonas schmalbachii sp. nov. isolated from millipede gut.</title>
        <authorList>
            <person name="Shelomi M."/>
        </authorList>
    </citation>
    <scope>NUCLEOTIDE SEQUENCE [LARGE SCALE GENOMIC DNA]</scope>
    <source>
        <strain evidence="5 6">Milli4</strain>
    </source>
</reference>
<dbReference type="SMART" id="SM00342">
    <property type="entry name" value="HTH_ARAC"/>
    <property type="match status" value="1"/>
</dbReference>
<dbReference type="Pfam" id="PF12625">
    <property type="entry name" value="Arabinose_bd"/>
    <property type="match status" value="1"/>
</dbReference>
<feature type="domain" description="HTH araC/xylS-type" evidence="4">
    <location>
        <begin position="229"/>
        <end position="327"/>
    </location>
</feature>
<dbReference type="Gene3D" id="1.10.10.60">
    <property type="entry name" value="Homeodomain-like"/>
    <property type="match status" value="1"/>
</dbReference>
<dbReference type="SUPFAM" id="SSF46689">
    <property type="entry name" value="Homeodomain-like"/>
    <property type="match status" value="1"/>
</dbReference>
<proteinExistence type="predicted"/>
<keyword evidence="2" id="KW-0238">DNA-binding</keyword>
<dbReference type="InterPro" id="IPR018060">
    <property type="entry name" value="HTH_AraC"/>
</dbReference>
<dbReference type="InterPro" id="IPR009057">
    <property type="entry name" value="Homeodomain-like_sf"/>
</dbReference>
<dbReference type="Pfam" id="PF12833">
    <property type="entry name" value="HTH_18"/>
    <property type="match status" value="1"/>
</dbReference>
<evidence type="ECO:0000259" key="4">
    <source>
        <dbReference type="PROSITE" id="PS01124"/>
    </source>
</evidence>
<dbReference type="PANTHER" id="PTHR47894">
    <property type="entry name" value="HTH-TYPE TRANSCRIPTIONAL REGULATOR GADX"/>
    <property type="match status" value="1"/>
</dbReference>
<dbReference type="RefSeq" id="WP_208311676.1">
    <property type="nucleotide sequence ID" value="NZ_JAELYA010000001.1"/>
</dbReference>
<dbReference type="InterPro" id="IPR032687">
    <property type="entry name" value="AraC-type_N"/>
</dbReference>
<protein>
    <submittedName>
        <fullName evidence="5">AraC family transcriptional regulator</fullName>
    </submittedName>
</protein>
<dbReference type="PANTHER" id="PTHR47894:SF4">
    <property type="entry name" value="HTH-TYPE TRANSCRIPTIONAL REGULATOR GADX"/>
    <property type="match status" value="1"/>
</dbReference>
<keyword evidence="1" id="KW-0805">Transcription regulation</keyword>
<sequence>MDSIRGTAFLQFGELLAQHGASIRDHLAPHRISLDVVGNYEKKLPYQSLVQIFEGSAQALRMPEFGLELAARQGSTLLGPLQYLALSAPTVGDGLVALIRYMRLYSTAIHYRLERRHGRVLLYFENTLPNSLEIPQIVEKSVLQARLIVAELLGAPFHPRTVLLRHQPQASQAVYQRYFGCPVLFQQEHNAIEMTPEDLQRPCAQHDAMLHSIVRFYLEAHCIPDGLQAEVRQQIQALLPRQRCNLEQVAQILGLHARTLQRRLASDGVDFEQQVDQVRRRQAEQLLRHSSLSVAQIASELGYLRPASFCRAHQRWFAMTPLEHRRLHGQGGANMAADDDRQHPDDD</sequence>
<evidence type="ECO:0000313" key="6">
    <source>
        <dbReference type="Proteomes" id="UP000669060"/>
    </source>
</evidence>
<comment type="caution">
    <text evidence="5">The sequence shown here is derived from an EMBL/GenBank/DDBJ whole genome shotgun (WGS) entry which is preliminary data.</text>
</comment>
<evidence type="ECO:0000256" key="1">
    <source>
        <dbReference type="ARBA" id="ARBA00023015"/>
    </source>
</evidence>
<organism evidence="5 6">
    <name type="scientific">Pseudomonas schmalbachii</name>
    <dbReference type="NCBI Taxonomy" id="2816993"/>
    <lineage>
        <taxon>Bacteria</taxon>
        <taxon>Pseudomonadati</taxon>
        <taxon>Pseudomonadota</taxon>
        <taxon>Gammaproteobacteria</taxon>
        <taxon>Pseudomonadales</taxon>
        <taxon>Pseudomonadaceae</taxon>
        <taxon>Pseudomonas</taxon>
    </lineage>
</organism>
<dbReference type="Proteomes" id="UP000669060">
    <property type="component" value="Unassembled WGS sequence"/>
</dbReference>
<evidence type="ECO:0000313" key="5">
    <source>
        <dbReference type="EMBL" id="MBO3273851.1"/>
    </source>
</evidence>
<evidence type="ECO:0000256" key="3">
    <source>
        <dbReference type="ARBA" id="ARBA00023163"/>
    </source>
</evidence>
<evidence type="ECO:0000256" key="2">
    <source>
        <dbReference type="ARBA" id="ARBA00023125"/>
    </source>
</evidence>
<accession>A0ABS3TJM5</accession>
<name>A0ABS3TJM5_9PSED</name>
<dbReference type="PROSITE" id="PS01124">
    <property type="entry name" value="HTH_ARAC_FAMILY_2"/>
    <property type="match status" value="1"/>
</dbReference>
<dbReference type="EMBL" id="JAELYA010000001">
    <property type="protein sequence ID" value="MBO3273851.1"/>
    <property type="molecule type" value="Genomic_DNA"/>
</dbReference>